<dbReference type="PANTHER" id="PTHR38102:SF1">
    <property type="entry name" value="PERIPLASMIC CHAPERONE SPY"/>
    <property type="match status" value="1"/>
</dbReference>
<feature type="region of interest" description="Disordered" evidence="5">
    <location>
        <begin position="24"/>
        <end position="46"/>
    </location>
</feature>
<dbReference type="Pfam" id="PF07813">
    <property type="entry name" value="LTXXQ"/>
    <property type="match status" value="1"/>
</dbReference>
<sequence>MRKLTAILVASTLAFGAAGIAHANDAQKGHGHEARMMKGERGGPRAGMHEEWMLKDLNLTEAQKKQVGDIIRDARDNMRKVMQDEHRAMRDVIASDTFDMAKAQAQVNKQDAIHKARMVSRLETQNKIYNVLTPEQKKQFNENFDNRINHKMTEPAEKAAAK</sequence>
<name>A0ABX9AMC2_9ENTR</name>
<gene>
    <name evidence="7" type="primary">spy</name>
    <name evidence="7" type="ORF">K6K13_02340</name>
</gene>
<dbReference type="NCBIfam" id="NF007769">
    <property type="entry name" value="PRK10455.1"/>
    <property type="match status" value="1"/>
</dbReference>
<keyword evidence="4" id="KW-0574">Periplasm</keyword>
<evidence type="ECO:0000256" key="5">
    <source>
        <dbReference type="SAM" id="MobiDB-lite"/>
    </source>
</evidence>
<evidence type="ECO:0000256" key="4">
    <source>
        <dbReference type="ARBA" id="ARBA00022764"/>
    </source>
</evidence>
<keyword evidence="3 6" id="KW-0732">Signal</keyword>
<feature type="signal peptide" evidence="6">
    <location>
        <begin position="1"/>
        <end position="23"/>
    </location>
</feature>
<keyword evidence="8" id="KW-1185">Reference proteome</keyword>
<dbReference type="RefSeq" id="WP_222159384.1">
    <property type="nucleotide sequence ID" value="NZ_CP081864.1"/>
</dbReference>
<dbReference type="PANTHER" id="PTHR38102">
    <property type="entry name" value="PERIPLASMIC CHAPERONE SPY"/>
    <property type="match status" value="1"/>
</dbReference>
<evidence type="ECO:0000313" key="8">
    <source>
        <dbReference type="Proteomes" id="UP000825886"/>
    </source>
</evidence>
<dbReference type="EMBL" id="CP081864">
    <property type="protein sequence ID" value="QZN96332.1"/>
    <property type="molecule type" value="Genomic_DNA"/>
</dbReference>
<evidence type="ECO:0000256" key="6">
    <source>
        <dbReference type="SAM" id="SignalP"/>
    </source>
</evidence>
<reference evidence="7 8" key="1">
    <citation type="submission" date="2021-08" db="EMBL/GenBank/DDBJ databases">
        <title>Culture and genomic analysis of Symbiopectobacterium purcellii sp. nov. gen. nov., isolated from the leafhopper Empoasca decipiens.</title>
        <authorList>
            <person name="Nadal-Jimenez P."/>
            <person name="Siozios S."/>
            <person name="Halliday N."/>
            <person name="Camara M."/>
            <person name="Hurst G.D.D."/>
        </authorList>
    </citation>
    <scope>NUCLEOTIDE SEQUENCE [LARGE SCALE GENOMIC DNA]</scope>
    <source>
        <strain evidence="7 8">SyEd1</strain>
    </source>
</reference>
<evidence type="ECO:0000256" key="3">
    <source>
        <dbReference type="ARBA" id="ARBA00022729"/>
    </source>
</evidence>
<comment type="similarity">
    <text evidence="2">Belongs to the CpxP/Spy family.</text>
</comment>
<evidence type="ECO:0000313" key="7">
    <source>
        <dbReference type="EMBL" id="QZN96332.1"/>
    </source>
</evidence>
<comment type="subcellular location">
    <subcellularLocation>
        <location evidence="1">Periplasm</location>
    </subcellularLocation>
</comment>
<dbReference type="InterPro" id="IPR012899">
    <property type="entry name" value="LTXXQ"/>
</dbReference>
<protein>
    <submittedName>
        <fullName evidence="7">ATP-independent periplasmic protein-refolding chaperone Spy</fullName>
    </submittedName>
</protein>
<dbReference type="Proteomes" id="UP000825886">
    <property type="component" value="Chromosome"/>
</dbReference>
<feature type="chain" id="PRO_5045109041" evidence="6">
    <location>
        <begin position="24"/>
        <end position="162"/>
    </location>
</feature>
<accession>A0ABX9AMC2</accession>
<proteinExistence type="inferred from homology"/>
<evidence type="ECO:0000256" key="2">
    <source>
        <dbReference type="ARBA" id="ARBA00008441"/>
    </source>
</evidence>
<organism evidence="7 8">
    <name type="scientific">Symbiopectobacterium purcellii</name>
    <dbReference type="NCBI Taxonomy" id="2871826"/>
    <lineage>
        <taxon>Bacteria</taxon>
        <taxon>Pseudomonadati</taxon>
        <taxon>Pseudomonadota</taxon>
        <taxon>Gammaproteobacteria</taxon>
        <taxon>Enterobacterales</taxon>
        <taxon>Enterobacteriaceae</taxon>
    </lineage>
</organism>
<dbReference type="Gene3D" id="1.20.120.1490">
    <property type="match status" value="1"/>
</dbReference>
<evidence type="ECO:0000256" key="1">
    <source>
        <dbReference type="ARBA" id="ARBA00004418"/>
    </source>
</evidence>
<dbReference type="PIRSF" id="PIRSF034445">
    <property type="entry name" value="CpxP_Spy"/>
    <property type="match status" value="1"/>
</dbReference>
<dbReference type="InterPro" id="IPR052211">
    <property type="entry name" value="Cpx_auxiliary_protein"/>
</dbReference>
<feature type="compositionally biased region" description="Basic and acidic residues" evidence="5">
    <location>
        <begin position="25"/>
        <end position="46"/>
    </location>
</feature>
<dbReference type="CDD" id="cd09916">
    <property type="entry name" value="CpxP_like"/>
    <property type="match status" value="1"/>
</dbReference>